<feature type="chain" id="PRO_5044866046" description="Ricin B lectin domain-containing protein" evidence="1">
    <location>
        <begin position="29"/>
        <end position="191"/>
    </location>
</feature>
<proteinExistence type="predicted"/>
<dbReference type="SUPFAM" id="SSF50370">
    <property type="entry name" value="Ricin B-like lectins"/>
    <property type="match status" value="1"/>
</dbReference>
<evidence type="ECO:0000313" key="2">
    <source>
        <dbReference type="EMBL" id="KAL3792735.1"/>
    </source>
</evidence>
<evidence type="ECO:0000313" key="3">
    <source>
        <dbReference type="Proteomes" id="UP001530400"/>
    </source>
</evidence>
<gene>
    <name evidence="2" type="ORF">ACHAWO_002340</name>
</gene>
<keyword evidence="3" id="KW-1185">Reference proteome</keyword>
<name>A0ABD3Q3B0_9STRA</name>
<dbReference type="EMBL" id="JALLPJ020000421">
    <property type="protein sequence ID" value="KAL3792735.1"/>
    <property type="molecule type" value="Genomic_DNA"/>
</dbReference>
<reference evidence="2 3" key="1">
    <citation type="submission" date="2024-10" db="EMBL/GenBank/DDBJ databases">
        <title>Updated reference genomes for cyclostephanoid diatoms.</title>
        <authorList>
            <person name="Roberts W.R."/>
            <person name="Alverson A.J."/>
        </authorList>
    </citation>
    <scope>NUCLEOTIDE SEQUENCE [LARGE SCALE GENOMIC DNA]</scope>
    <source>
        <strain evidence="2 3">AJA010-31</strain>
    </source>
</reference>
<sequence length="191" mass="22699">MILTKASKLFTAQLHVLCILLVSQLTHSIDNTASNEDHQDQASRDLVSTPYFNLRLFWQKGYRWQESTRETFWCLTCDNSDCDQGSKVEVKWCDRDDSRQQWYFDNGKVRSRKNKSQCLQRYGREIRLRSCTRSKYQKWAGLRKDMPFEMQIPGSTEKCISQHHHPKEGEELYMEDCKLAEKTDTSHWVVY</sequence>
<evidence type="ECO:0008006" key="4">
    <source>
        <dbReference type="Google" id="ProtNLM"/>
    </source>
</evidence>
<dbReference type="Proteomes" id="UP001530400">
    <property type="component" value="Unassembled WGS sequence"/>
</dbReference>
<evidence type="ECO:0000256" key="1">
    <source>
        <dbReference type="SAM" id="SignalP"/>
    </source>
</evidence>
<dbReference type="AlphaFoldDB" id="A0ABD3Q3B0"/>
<feature type="signal peptide" evidence="1">
    <location>
        <begin position="1"/>
        <end position="28"/>
    </location>
</feature>
<dbReference type="Gene3D" id="2.80.10.50">
    <property type="match status" value="1"/>
</dbReference>
<keyword evidence="1" id="KW-0732">Signal</keyword>
<comment type="caution">
    <text evidence="2">The sequence shown here is derived from an EMBL/GenBank/DDBJ whole genome shotgun (WGS) entry which is preliminary data.</text>
</comment>
<protein>
    <recommendedName>
        <fullName evidence="4">Ricin B lectin domain-containing protein</fullName>
    </recommendedName>
</protein>
<organism evidence="2 3">
    <name type="scientific">Cyclotella atomus</name>
    <dbReference type="NCBI Taxonomy" id="382360"/>
    <lineage>
        <taxon>Eukaryota</taxon>
        <taxon>Sar</taxon>
        <taxon>Stramenopiles</taxon>
        <taxon>Ochrophyta</taxon>
        <taxon>Bacillariophyta</taxon>
        <taxon>Coscinodiscophyceae</taxon>
        <taxon>Thalassiosirophycidae</taxon>
        <taxon>Stephanodiscales</taxon>
        <taxon>Stephanodiscaceae</taxon>
        <taxon>Cyclotella</taxon>
    </lineage>
</organism>
<accession>A0ABD3Q3B0</accession>
<dbReference type="PROSITE" id="PS50231">
    <property type="entry name" value="RICIN_B_LECTIN"/>
    <property type="match status" value="1"/>
</dbReference>
<dbReference type="InterPro" id="IPR035992">
    <property type="entry name" value="Ricin_B-like_lectins"/>
</dbReference>